<comment type="similarity">
    <text evidence="5">Belongs to the SAT4 family.</text>
</comment>
<evidence type="ECO:0000256" key="5">
    <source>
        <dbReference type="ARBA" id="ARBA00038359"/>
    </source>
</evidence>
<dbReference type="InterPro" id="IPR052337">
    <property type="entry name" value="SAT4-like"/>
</dbReference>
<feature type="transmembrane region" description="Helical" evidence="7">
    <location>
        <begin position="62"/>
        <end position="86"/>
    </location>
</feature>
<feature type="domain" description="Rhodopsin" evidence="8">
    <location>
        <begin position="48"/>
        <end position="293"/>
    </location>
</feature>
<keyword evidence="3 7" id="KW-1133">Transmembrane helix</keyword>
<dbReference type="GeneID" id="54589390"/>
<comment type="subcellular location">
    <subcellularLocation>
        <location evidence="1">Membrane</location>
        <topology evidence="1">Multi-pass membrane protein</topology>
    </subcellularLocation>
</comment>
<feature type="transmembrane region" description="Helical" evidence="7">
    <location>
        <begin position="115"/>
        <end position="134"/>
    </location>
</feature>
<evidence type="ECO:0000256" key="7">
    <source>
        <dbReference type="SAM" id="Phobius"/>
    </source>
</evidence>
<evidence type="ECO:0000256" key="3">
    <source>
        <dbReference type="ARBA" id="ARBA00022989"/>
    </source>
</evidence>
<feature type="transmembrane region" description="Helical" evidence="7">
    <location>
        <begin position="228"/>
        <end position="254"/>
    </location>
</feature>
<name>A0A6A6HTN1_9PLEO</name>
<feature type="transmembrane region" description="Helical" evidence="7">
    <location>
        <begin position="146"/>
        <end position="172"/>
    </location>
</feature>
<keyword evidence="10" id="KW-1185">Reference proteome</keyword>
<dbReference type="RefSeq" id="XP_033675784.1">
    <property type="nucleotide sequence ID" value="XM_033836060.1"/>
</dbReference>
<dbReference type="OrthoDB" id="4525788at2759"/>
<dbReference type="PANTHER" id="PTHR33048:SF129">
    <property type="entry name" value="INTEGRAL MEMBRANE PROTEIN-RELATED"/>
    <property type="match status" value="1"/>
</dbReference>
<gene>
    <name evidence="9" type="ORF">BU26DRAFT_611340</name>
</gene>
<dbReference type="Pfam" id="PF20684">
    <property type="entry name" value="Fung_rhodopsin"/>
    <property type="match status" value="1"/>
</dbReference>
<accession>A0A6A6HTN1</accession>
<dbReference type="InterPro" id="IPR049326">
    <property type="entry name" value="Rhodopsin_dom_fungi"/>
</dbReference>
<feature type="transmembrane region" description="Helical" evidence="7">
    <location>
        <begin position="30"/>
        <end position="50"/>
    </location>
</feature>
<evidence type="ECO:0000259" key="8">
    <source>
        <dbReference type="Pfam" id="PF20684"/>
    </source>
</evidence>
<keyword evidence="4 7" id="KW-0472">Membrane</keyword>
<keyword evidence="2 7" id="KW-0812">Transmembrane</keyword>
<reference evidence="9" key="1">
    <citation type="journal article" date="2020" name="Stud. Mycol.">
        <title>101 Dothideomycetes genomes: a test case for predicting lifestyles and emergence of pathogens.</title>
        <authorList>
            <person name="Haridas S."/>
            <person name="Albert R."/>
            <person name="Binder M."/>
            <person name="Bloem J."/>
            <person name="Labutti K."/>
            <person name="Salamov A."/>
            <person name="Andreopoulos B."/>
            <person name="Baker S."/>
            <person name="Barry K."/>
            <person name="Bills G."/>
            <person name="Bluhm B."/>
            <person name="Cannon C."/>
            <person name="Castanera R."/>
            <person name="Culley D."/>
            <person name="Daum C."/>
            <person name="Ezra D."/>
            <person name="Gonzalez J."/>
            <person name="Henrissat B."/>
            <person name="Kuo A."/>
            <person name="Liang C."/>
            <person name="Lipzen A."/>
            <person name="Lutzoni F."/>
            <person name="Magnuson J."/>
            <person name="Mondo S."/>
            <person name="Nolan M."/>
            <person name="Ohm R."/>
            <person name="Pangilinan J."/>
            <person name="Park H.-J."/>
            <person name="Ramirez L."/>
            <person name="Alfaro M."/>
            <person name="Sun H."/>
            <person name="Tritt A."/>
            <person name="Yoshinaga Y."/>
            <person name="Zwiers L.-H."/>
            <person name="Turgeon B."/>
            <person name="Goodwin S."/>
            <person name="Spatafora J."/>
            <person name="Crous P."/>
            <person name="Grigoriev I."/>
        </authorList>
    </citation>
    <scope>NUCLEOTIDE SEQUENCE</scope>
    <source>
        <strain evidence="9">CBS 122368</strain>
    </source>
</reference>
<dbReference type="Proteomes" id="UP000800094">
    <property type="component" value="Unassembled WGS sequence"/>
</dbReference>
<feature type="transmembrane region" description="Helical" evidence="7">
    <location>
        <begin position="192"/>
        <end position="216"/>
    </location>
</feature>
<organism evidence="9 10">
    <name type="scientific">Trematosphaeria pertusa</name>
    <dbReference type="NCBI Taxonomy" id="390896"/>
    <lineage>
        <taxon>Eukaryota</taxon>
        <taxon>Fungi</taxon>
        <taxon>Dikarya</taxon>
        <taxon>Ascomycota</taxon>
        <taxon>Pezizomycotina</taxon>
        <taxon>Dothideomycetes</taxon>
        <taxon>Pleosporomycetidae</taxon>
        <taxon>Pleosporales</taxon>
        <taxon>Massarineae</taxon>
        <taxon>Trematosphaeriaceae</taxon>
        <taxon>Trematosphaeria</taxon>
    </lineage>
</organism>
<protein>
    <recommendedName>
        <fullName evidence="8">Rhodopsin domain-containing protein</fullName>
    </recommendedName>
</protein>
<dbReference type="PANTHER" id="PTHR33048">
    <property type="entry name" value="PTH11-LIKE INTEGRAL MEMBRANE PROTEIN (AFU_ORTHOLOGUE AFUA_5G11245)"/>
    <property type="match status" value="1"/>
</dbReference>
<evidence type="ECO:0000256" key="4">
    <source>
        <dbReference type="ARBA" id="ARBA00023136"/>
    </source>
</evidence>
<evidence type="ECO:0000256" key="1">
    <source>
        <dbReference type="ARBA" id="ARBA00004141"/>
    </source>
</evidence>
<proteinExistence type="inferred from homology"/>
<evidence type="ECO:0000256" key="2">
    <source>
        <dbReference type="ARBA" id="ARBA00022692"/>
    </source>
</evidence>
<dbReference type="AlphaFoldDB" id="A0A6A6HTN1"/>
<feature type="compositionally biased region" description="Basic and acidic residues" evidence="6">
    <location>
        <begin position="391"/>
        <end position="408"/>
    </location>
</feature>
<feature type="region of interest" description="Disordered" evidence="6">
    <location>
        <begin position="378"/>
        <end position="408"/>
    </location>
</feature>
<sequence>MAGDFPNLDLVTTSQWVEPDHIHPVIRSWLPAYSITLTVVATLILTARIWSHSRTSVGGLGLDDLFISSAWVFATLFTAACLLGTLKHGFDRHVWDVESTHYTHAALIQWLSEGAFTLSICFTKISVLCFYRRLDPPCTKSFRRILYVFIASTACYLLASLLTQLLICQPIAAYWAVPKPDALGRTCTSQRVYYPVHGSLGVFSTFYTIAIPYSVLRNVPMSKVQRNGLRAIMGMSLVVIGAGIARTIFLFRLADSQNGDATWNGFNVFVCAQLECHFALICACLPFLQRCVSQDPSLPIIYYSDSSKDRKASVVSRVSSSLSDQFRRLPLKRGASPRNLEASRSRPPVAVEIPEWEFQTLGSPQHASSPVDEISYEQYVQGRFGPPAPPKDSRDLFDQYRRERGHIG</sequence>
<dbReference type="EMBL" id="ML987215">
    <property type="protein sequence ID" value="KAF2240780.1"/>
    <property type="molecule type" value="Genomic_DNA"/>
</dbReference>
<evidence type="ECO:0000313" key="9">
    <source>
        <dbReference type="EMBL" id="KAF2240780.1"/>
    </source>
</evidence>
<evidence type="ECO:0000256" key="6">
    <source>
        <dbReference type="SAM" id="MobiDB-lite"/>
    </source>
</evidence>
<evidence type="ECO:0000313" key="10">
    <source>
        <dbReference type="Proteomes" id="UP000800094"/>
    </source>
</evidence>
<dbReference type="GO" id="GO:0016020">
    <property type="term" value="C:membrane"/>
    <property type="evidence" value="ECO:0007669"/>
    <property type="project" value="UniProtKB-SubCell"/>
</dbReference>